<evidence type="ECO:0000256" key="5">
    <source>
        <dbReference type="ARBA" id="ARBA00023128"/>
    </source>
</evidence>
<dbReference type="GO" id="GO:0003725">
    <property type="term" value="F:double-stranded RNA binding"/>
    <property type="evidence" value="ECO:0007669"/>
    <property type="project" value="InterPro"/>
</dbReference>
<dbReference type="CDD" id="cd19874">
    <property type="entry name" value="DSRM_MRPL44"/>
    <property type="match status" value="1"/>
</dbReference>
<evidence type="ECO:0000313" key="11">
    <source>
        <dbReference type="WBParaSite" id="NBR_0000189001-mRNA-1"/>
    </source>
</evidence>
<evidence type="ECO:0000256" key="7">
    <source>
        <dbReference type="ARBA" id="ARBA00024034"/>
    </source>
</evidence>
<dbReference type="GO" id="GO:0005840">
    <property type="term" value="C:ribosome"/>
    <property type="evidence" value="ECO:0007669"/>
    <property type="project" value="UniProtKB-KW"/>
</dbReference>
<organism evidence="11">
    <name type="scientific">Nippostrongylus brasiliensis</name>
    <name type="common">Rat hookworm</name>
    <dbReference type="NCBI Taxonomy" id="27835"/>
    <lineage>
        <taxon>Eukaryota</taxon>
        <taxon>Metazoa</taxon>
        <taxon>Ecdysozoa</taxon>
        <taxon>Nematoda</taxon>
        <taxon>Chromadorea</taxon>
        <taxon>Rhabditida</taxon>
        <taxon>Rhabditina</taxon>
        <taxon>Rhabditomorpha</taxon>
        <taxon>Strongyloidea</taxon>
        <taxon>Heligmosomidae</taxon>
        <taxon>Nippostrongylus</taxon>
    </lineage>
</organism>
<keyword evidence="4" id="KW-0689">Ribosomal protein</keyword>
<reference evidence="11" key="1">
    <citation type="submission" date="2017-02" db="UniProtKB">
        <authorList>
            <consortium name="WormBaseParasite"/>
        </authorList>
    </citation>
    <scope>IDENTIFICATION</scope>
</reference>
<dbReference type="Gene3D" id="1.10.1520.10">
    <property type="entry name" value="Ribonuclease III domain"/>
    <property type="match status" value="1"/>
</dbReference>
<dbReference type="InterPro" id="IPR036389">
    <property type="entry name" value="RNase_III_sf"/>
</dbReference>
<keyword evidence="3" id="KW-0809">Transit peptide</keyword>
<dbReference type="InterPro" id="IPR055189">
    <property type="entry name" value="RM44_endonuclase"/>
</dbReference>
<keyword evidence="6" id="KW-0687">Ribonucleoprotein</keyword>
<dbReference type="GO" id="GO:0004525">
    <property type="term" value="F:ribonuclease III activity"/>
    <property type="evidence" value="ECO:0007669"/>
    <property type="project" value="InterPro"/>
</dbReference>
<dbReference type="InterPro" id="IPR045190">
    <property type="entry name" value="MCCB/AccD1-like"/>
</dbReference>
<accession>A0A0N4XH88</accession>
<evidence type="ECO:0000259" key="10">
    <source>
        <dbReference type="PROSITE" id="PS50989"/>
    </source>
</evidence>
<keyword evidence="5" id="KW-0496">Mitochondrion</keyword>
<dbReference type="Gene3D" id="3.30.160.20">
    <property type="match status" value="1"/>
</dbReference>
<comment type="similarity">
    <text evidence="2">Belongs to the AccD/PCCB family.</text>
</comment>
<evidence type="ECO:0000256" key="1">
    <source>
        <dbReference type="ARBA" id="ARBA00004173"/>
    </source>
</evidence>
<comment type="subcellular location">
    <subcellularLocation>
        <location evidence="1">Mitochondrion</location>
    </subcellularLocation>
</comment>
<dbReference type="InterPro" id="IPR029045">
    <property type="entry name" value="ClpP/crotonase-like_dom_sf"/>
</dbReference>
<evidence type="ECO:0000256" key="9">
    <source>
        <dbReference type="SAM" id="MobiDB-lite"/>
    </source>
</evidence>
<comment type="similarity">
    <text evidence="7">Belongs to the ribonuclease III family. Mitochondrion-specific ribosomal protein mL44 subfamily.</text>
</comment>
<dbReference type="PANTHER" id="PTHR22855:SF13">
    <property type="entry name" value="METHYLCROTONOYL-COA CARBOXYLASE BETA CHAIN, MITOCHONDRIAL"/>
    <property type="match status" value="1"/>
</dbReference>
<evidence type="ECO:0000256" key="6">
    <source>
        <dbReference type="ARBA" id="ARBA00023274"/>
    </source>
</evidence>
<dbReference type="InterPro" id="IPR034733">
    <property type="entry name" value="AcCoA_carboxyl_beta"/>
</dbReference>
<evidence type="ECO:0000256" key="4">
    <source>
        <dbReference type="ARBA" id="ARBA00022980"/>
    </source>
</evidence>
<dbReference type="AlphaFoldDB" id="A0A0N4XH88"/>
<proteinExistence type="inferred from homology"/>
<dbReference type="GO" id="GO:1905202">
    <property type="term" value="C:methylcrotonoyl-CoA carboxylase complex"/>
    <property type="evidence" value="ECO:0007669"/>
    <property type="project" value="TreeGrafter"/>
</dbReference>
<dbReference type="Pfam" id="PF22935">
    <property type="entry name" value="RM44_endonuclase"/>
    <property type="match status" value="1"/>
</dbReference>
<evidence type="ECO:0000256" key="3">
    <source>
        <dbReference type="ARBA" id="ARBA00022946"/>
    </source>
</evidence>
<evidence type="ECO:0000256" key="2">
    <source>
        <dbReference type="ARBA" id="ARBA00006102"/>
    </source>
</evidence>
<dbReference type="Gene3D" id="3.90.226.10">
    <property type="entry name" value="2-enoyl-CoA Hydratase, Chain A, domain 1"/>
    <property type="match status" value="1"/>
</dbReference>
<dbReference type="SUPFAM" id="SSF69065">
    <property type="entry name" value="RNase III domain-like"/>
    <property type="match status" value="1"/>
</dbReference>
<dbReference type="GO" id="GO:0006552">
    <property type="term" value="P:L-leucine catabolic process"/>
    <property type="evidence" value="ECO:0007669"/>
    <property type="project" value="TreeGrafter"/>
</dbReference>
<dbReference type="GO" id="GO:0005739">
    <property type="term" value="C:mitochondrion"/>
    <property type="evidence" value="ECO:0007669"/>
    <property type="project" value="UniProtKB-SubCell"/>
</dbReference>
<dbReference type="GO" id="GO:0006396">
    <property type="term" value="P:RNA processing"/>
    <property type="evidence" value="ECO:0007669"/>
    <property type="project" value="InterPro"/>
</dbReference>
<protein>
    <recommendedName>
        <fullName evidence="8">Large ribosomal subunit protein mL44</fullName>
    </recommendedName>
</protein>
<name>A0A0N4XH88_NIPBR</name>
<dbReference type="Pfam" id="PF22892">
    <property type="entry name" value="DSRM_MRPL44"/>
    <property type="match status" value="1"/>
</dbReference>
<dbReference type="InterPro" id="IPR044444">
    <property type="entry name" value="Ribosomal_mL44_DSRM_metazoa"/>
</dbReference>
<sequence length="586" mass="64758">LFGIVGANLKKPFEVREVIARIVDGSRFDEFKERYGETLVTGFAKIYGQPVGIVANNGVLFSESAMKGAHFIELCCQRKIPLLFLQNITGFMVGREAEAGGIAKHGAKLVTAVSCASVPKLTVLIGGSYGAGNYGMCGRAYSPRFLFMWPNARVSVMGGEQAANVLATVQRDKRQREGKEWTKEEDEALRRPVEEKFEKEGHPYYASARLWDDGVIDPRETRKVLGLTLQATLQKPIPETKFGVFRMNYTSEVYAFGHRIGAADVQPEQLVKALTTSSFYTRPDIEENATDAAPSRSAEVGEGSNTELVGKGRELLSRVLSSYFRCHLPRAPEEFVQAVVQQLSSEEQLSNIAKHIGIDVLLRTAECPPKPSSIAESLQALLAVIGEGRAKALIVDMIIPQVIDVDFADVYPLREPLAVLTDVLTQEGATEVEPRILRSSGPMSAQPVYVVGIYKDKSELVGQSAGETLEIAVDMAAREGLLRLWGVTADRVFFFGRNATEAPLENFTKPNYSLKDRCKQSTDTSTEPVAEEEPLNIVEIAMRHREKVEAVVGLSYTKRLRHKFSRGSLAKRSFRYLVKPKVYTVS</sequence>
<dbReference type="WBParaSite" id="NBR_0000189001-mRNA-1">
    <property type="protein sequence ID" value="NBR_0000189001-mRNA-1"/>
    <property type="gene ID" value="NBR_0000189001"/>
</dbReference>
<dbReference type="InterPro" id="IPR011763">
    <property type="entry name" value="COA_CT_C"/>
</dbReference>
<dbReference type="PROSITE" id="PS50989">
    <property type="entry name" value="COA_CT_CTER"/>
    <property type="match status" value="1"/>
</dbReference>
<dbReference type="PANTHER" id="PTHR22855">
    <property type="entry name" value="ACETYL, PROPIONYL, PYRUVATE, AND GLUTACONYL CARBOXYLASE-RELATED"/>
    <property type="match status" value="1"/>
</dbReference>
<dbReference type="SUPFAM" id="SSF52096">
    <property type="entry name" value="ClpP/crotonase"/>
    <property type="match status" value="1"/>
</dbReference>
<evidence type="ECO:0000256" key="8">
    <source>
        <dbReference type="ARBA" id="ARBA00035187"/>
    </source>
</evidence>
<dbReference type="FunFam" id="3.90.226.10:FF:000004">
    <property type="entry name" value="Methylcrotonoyl-CoA carboxylase beta chain"/>
    <property type="match status" value="1"/>
</dbReference>
<dbReference type="Pfam" id="PF01039">
    <property type="entry name" value="Carboxyl_trans"/>
    <property type="match status" value="1"/>
</dbReference>
<dbReference type="GO" id="GO:1990904">
    <property type="term" value="C:ribonucleoprotein complex"/>
    <property type="evidence" value="ECO:0007669"/>
    <property type="project" value="UniProtKB-KW"/>
</dbReference>
<feature type="region of interest" description="Disordered" evidence="9">
    <location>
        <begin position="285"/>
        <end position="306"/>
    </location>
</feature>
<feature type="domain" description="CoA carboxyltransferase C-terminal" evidence="10">
    <location>
        <begin position="1"/>
        <end position="239"/>
    </location>
</feature>
<dbReference type="GO" id="GO:0004485">
    <property type="term" value="F:methylcrotonoyl-CoA carboxylase activity"/>
    <property type="evidence" value="ECO:0007669"/>
    <property type="project" value="TreeGrafter"/>
</dbReference>